<keyword evidence="3" id="KW-1185">Reference proteome</keyword>
<reference evidence="2 3" key="1">
    <citation type="submission" date="2020-07" db="EMBL/GenBank/DDBJ databases">
        <title>Sequencing the genomes of 1000 actinobacteria strains.</title>
        <authorList>
            <person name="Klenk H.-P."/>
        </authorList>
    </citation>
    <scope>NUCLEOTIDE SEQUENCE [LARGE SCALE GENOMIC DNA]</scope>
    <source>
        <strain evidence="2 3">DSM 104001</strain>
    </source>
</reference>
<gene>
    <name evidence="2" type="ORF">GGQ55_003656</name>
</gene>
<name>A0A853CM92_9ACTN</name>
<keyword evidence="1" id="KW-0812">Transmembrane</keyword>
<evidence type="ECO:0000256" key="1">
    <source>
        <dbReference type="SAM" id="Phobius"/>
    </source>
</evidence>
<keyword evidence="1" id="KW-0472">Membrane</keyword>
<dbReference type="EMBL" id="JACBZT010000001">
    <property type="protein sequence ID" value="NYJ07378.1"/>
    <property type="molecule type" value="Genomic_DNA"/>
</dbReference>
<proteinExistence type="predicted"/>
<dbReference type="AlphaFoldDB" id="A0A853CM92"/>
<sequence length="177" mass="19016">MNANAPISVVVAGYGARQRAVEDLESVWEARHTGPFHHTAVALMRRTVVDEIDVERSHSTAQHLLWGGALLGGALFVLVPAAGVRMFADVGLDGAGALVYHFRRHADPDGLAAGARLLSEEPHGLVVVTVNRFGEAVAPLLRRAERCTWVDLPWGDLEEELSRDLVSRGDGLLTAVG</sequence>
<accession>A0A853CM92</accession>
<feature type="transmembrane region" description="Helical" evidence="1">
    <location>
        <begin position="64"/>
        <end position="84"/>
    </location>
</feature>
<protein>
    <submittedName>
        <fullName evidence="2">Uncharacterized protein</fullName>
    </submittedName>
</protein>
<dbReference type="Proteomes" id="UP000541969">
    <property type="component" value="Unassembled WGS sequence"/>
</dbReference>
<evidence type="ECO:0000313" key="3">
    <source>
        <dbReference type="Proteomes" id="UP000541969"/>
    </source>
</evidence>
<evidence type="ECO:0000313" key="2">
    <source>
        <dbReference type="EMBL" id="NYJ07378.1"/>
    </source>
</evidence>
<keyword evidence="1" id="KW-1133">Transmembrane helix</keyword>
<dbReference type="RefSeq" id="WP_179719183.1">
    <property type="nucleotide sequence ID" value="NZ_JACBZT010000001.1"/>
</dbReference>
<comment type="caution">
    <text evidence="2">The sequence shown here is derived from an EMBL/GenBank/DDBJ whole genome shotgun (WGS) entry which is preliminary data.</text>
</comment>
<organism evidence="2 3">
    <name type="scientific">Petropleomorpha daqingensis</name>
    <dbReference type="NCBI Taxonomy" id="2026353"/>
    <lineage>
        <taxon>Bacteria</taxon>
        <taxon>Bacillati</taxon>
        <taxon>Actinomycetota</taxon>
        <taxon>Actinomycetes</taxon>
        <taxon>Geodermatophilales</taxon>
        <taxon>Geodermatophilaceae</taxon>
        <taxon>Petropleomorpha</taxon>
    </lineage>
</organism>